<dbReference type="AlphaFoldDB" id="A0AAE0ZML5"/>
<protein>
    <submittedName>
        <fullName evidence="1">Uncharacterized protein</fullName>
    </submittedName>
</protein>
<sequence length="82" mass="9170">MFPIYGISEECRAVMSQTETTTVTVRKQRLGVFDLGQGQAKVKGTDCKKPWRQATLIRHEQFFCGGGCSKQTQPADVISIQF</sequence>
<accession>A0AAE0ZML5</accession>
<name>A0AAE0ZML5_9GAST</name>
<dbReference type="Proteomes" id="UP001283361">
    <property type="component" value="Unassembled WGS sequence"/>
</dbReference>
<keyword evidence="2" id="KW-1185">Reference proteome</keyword>
<evidence type="ECO:0000313" key="2">
    <source>
        <dbReference type="Proteomes" id="UP001283361"/>
    </source>
</evidence>
<gene>
    <name evidence="1" type="ORF">RRG08_061185</name>
</gene>
<dbReference type="EMBL" id="JAWDGP010003660">
    <property type="protein sequence ID" value="KAK3772100.1"/>
    <property type="molecule type" value="Genomic_DNA"/>
</dbReference>
<proteinExistence type="predicted"/>
<organism evidence="1 2">
    <name type="scientific">Elysia crispata</name>
    <name type="common">lettuce slug</name>
    <dbReference type="NCBI Taxonomy" id="231223"/>
    <lineage>
        <taxon>Eukaryota</taxon>
        <taxon>Metazoa</taxon>
        <taxon>Spiralia</taxon>
        <taxon>Lophotrochozoa</taxon>
        <taxon>Mollusca</taxon>
        <taxon>Gastropoda</taxon>
        <taxon>Heterobranchia</taxon>
        <taxon>Euthyneura</taxon>
        <taxon>Panpulmonata</taxon>
        <taxon>Sacoglossa</taxon>
        <taxon>Placobranchoidea</taxon>
        <taxon>Plakobranchidae</taxon>
        <taxon>Elysia</taxon>
    </lineage>
</organism>
<reference evidence="1" key="1">
    <citation type="journal article" date="2023" name="G3 (Bethesda)">
        <title>A reference genome for the long-term kleptoplast-retaining sea slug Elysia crispata morphotype clarki.</title>
        <authorList>
            <person name="Eastman K.E."/>
            <person name="Pendleton A.L."/>
            <person name="Shaikh M.A."/>
            <person name="Suttiyut T."/>
            <person name="Ogas R."/>
            <person name="Tomko P."/>
            <person name="Gavelis G."/>
            <person name="Widhalm J.R."/>
            <person name="Wisecaver J.H."/>
        </authorList>
    </citation>
    <scope>NUCLEOTIDE SEQUENCE</scope>
    <source>
        <strain evidence="1">ECLA1</strain>
    </source>
</reference>
<evidence type="ECO:0000313" key="1">
    <source>
        <dbReference type="EMBL" id="KAK3772100.1"/>
    </source>
</evidence>
<comment type="caution">
    <text evidence="1">The sequence shown here is derived from an EMBL/GenBank/DDBJ whole genome shotgun (WGS) entry which is preliminary data.</text>
</comment>